<sequence>MVEATTNDPRYLHDGRAHNLLEAVLWHGSEAVRVVEQFKQLAESERESVINFLKSL</sequence>
<reference evidence="1 2" key="1">
    <citation type="submission" date="2020-07" db="EMBL/GenBank/DDBJ databases">
        <title>Endozoicomonas sp. nov., isolated from sediment.</title>
        <authorList>
            <person name="Gu T."/>
        </authorList>
    </citation>
    <scope>NUCLEOTIDE SEQUENCE [LARGE SCALE GENOMIC DNA]</scope>
    <source>
        <strain evidence="1 2">SM1973</strain>
    </source>
</reference>
<dbReference type="Gene3D" id="1.10.760.10">
    <property type="entry name" value="Cytochrome c-like domain"/>
    <property type="match status" value="1"/>
</dbReference>
<dbReference type="InterPro" id="IPR036909">
    <property type="entry name" value="Cyt_c-like_dom_sf"/>
</dbReference>
<dbReference type="EMBL" id="JACCKB010000002">
    <property type="protein sequence ID" value="NYZ64655.1"/>
    <property type="molecule type" value="Genomic_DNA"/>
</dbReference>
<comment type="caution">
    <text evidence="1">The sequence shown here is derived from an EMBL/GenBank/DDBJ whole genome shotgun (WGS) entry which is preliminary data.</text>
</comment>
<dbReference type="Proteomes" id="UP000569732">
    <property type="component" value="Unassembled WGS sequence"/>
</dbReference>
<dbReference type="GO" id="GO:0020037">
    <property type="term" value="F:heme binding"/>
    <property type="evidence" value="ECO:0007669"/>
    <property type="project" value="InterPro"/>
</dbReference>
<dbReference type="GO" id="GO:0009055">
    <property type="term" value="F:electron transfer activity"/>
    <property type="evidence" value="ECO:0007669"/>
    <property type="project" value="InterPro"/>
</dbReference>
<proteinExistence type="predicted"/>
<accession>A0A853I603</accession>
<evidence type="ECO:0000313" key="1">
    <source>
        <dbReference type="EMBL" id="NYZ64655.1"/>
    </source>
</evidence>
<organism evidence="1 2">
    <name type="scientific">Spartinivicinus marinus</name>
    <dbReference type="NCBI Taxonomy" id="2994442"/>
    <lineage>
        <taxon>Bacteria</taxon>
        <taxon>Pseudomonadati</taxon>
        <taxon>Pseudomonadota</taxon>
        <taxon>Gammaproteobacteria</taxon>
        <taxon>Oceanospirillales</taxon>
        <taxon>Zooshikellaceae</taxon>
        <taxon>Spartinivicinus</taxon>
    </lineage>
</organism>
<protein>
    <recommendedName>
        <fullName evidence="3">Thiol oxidoreductase</fullName>
    </recommendedName>
</protein>
<gene>
    <name evidence="1" type="ORF">H0A36_01465</name>
</gene>
<keyword evidence="2" id="KW-1185">Reference proteome</keyword>
<evidence type="ECO:0008006" key="3">
    <source>
        <dbReference type="Google" id="ProtNLM"/>
    </source>
</evidence>
<name>A0A853I603_9GAMM</name>
<dbReference type="SUPFAM" id="SSF46626">
    <property type="entry name" value="Cytochrome c"/>
    <property type="match status" value="1"/>
</dbReference>
<dbReference type="AlphaFoldDB" id="A0A853I603"/>
<dbReference type="Pfam" id="PF06537">
    <property type="entry name" value="DHOR"/>
    <property type="match status" value="1"/>
</dbReference>
<dbReference type="InterPro" id="IPR010538">
    <property type="entry name" value="DHOR"/>
</dbReference>
<evidence type="ECO:0000313" key="2">
    <source>
        <dbReference type="Proteomes" id="UP000569732"/>
    </source>
</evidence>